<protein>
    <submittedName>
        <fullName evidence="2">Uncharacterized protein</fullName>
    </submittedName>
</protein>
<dbReference type="KEGG" id="sdv:BN159_6187"/>
<accession>K4R2Q5</accession>
<organism evidence="2 3">
    <name type="scientific">Streptomyces davaonensis (strain DSM 101723 / JCM 4913 / KCC S-0913 / 768)</name>
    <dbReference type="NCBI Taxonomy" id="1214101"/>
    <lineage>
        <taxon>Bacteria</taxon>
        <taxon>Bacillati</taxon>
        <taxon>Actinomycetota</taxon>
        <taxon>Actinomycetes</taxon>
        <taxon>Kitasatosporales</taxon>
        <taxon>Streptomycetaceae</taxon>
        <taxon>Streptomyces</taxon>
    </lineage>
</organism>
<name>K4R2Q5_STRDJ</name>
<dbReference type="HOGENOM" id="CLU_1642737_0_0_11"/>
<reference evidence="2 3" key="1">
    <citation type="journal article" date="2012" name="J. Bacteriol.">
        <title>Genome sequence of the bacterium Streptomyces davawensis JCM 4913 and heterologous production of the unique antibiotic roseoflavin.</title>
        <authorList>
            <person name="Jankowitsch F."/>
            <person name="Schwarz J."/>
            <person name="Ruckert C."/>
            <person name="Gust B."/>
            <person name="Szczepanowski R."/>
            <person name="Blom J."/>
            <person name="Pelzer S."/>
            <person name="Kalinowski J."/>
            <person name="Mack M."/>
        </authorList>
    </citation>
    <scope>NUCLEOTIDE SEQUENCE [LARGE SCALE GENOMIC DNA]</scope>
    <source>
        <strain evidence="3">DSM 101723 / JCM 4913 / KCC S-0913 / 768</strain>
    </source>
</reference>
<evidence type="ECO:0000313" key="2">
    <source>
        <dbReference type="EMBL" id="CCK30566.1"/>
    </source>
</evidence>
<gene>
    <name evidence="2" type="ORF">BN159_6187</name>
</gene>
<feature type="compositionally biased region" description="Basic and acidic residues" evidence="1">
    <location>
        <begin position="11"/>
        <end position="25"/>
    </location>
</feature>
<keyword evidence="3" id="KW-1185">Reference proteome</keyword>
<dbReference type="eggNOG" id="ENOG50344RN">
    <property type="taxonomic scope" value="Bacteria"/>
</dbReference>
<dbReference type="OrthoDB" id="3540409at2"/>
<feature type="region of interest" description="Disordered" evidence="1">
    <location>
        <begin position="1"/>
        <end position="33"/>
    </location>
</feature>
<dbReference type="Proteomes" id="UP000008043">
    <property type="component" value="Chromosome"/>
</dbReference>
<proteinExistence type="predicted"/>
<dbReference type="EMBL" id="HE971709">
    <property type="protein sequence ID" value="CCK30566.1"/>
    <property type="molecule type" value="Genomic_DNA"/>
</dbReference>
<sequence>MPRKRPGSLRDAQRLRLRESPRRFDVPPPPPIRGLSSRAGLAVHRYEELSDDYDVFPTVTGVALRRYRDFLSPPGNRTRYPYGDDCGCRGCSLRDVRHARDVLDTVLRNLGPRDRAELARIVAVLDARYRARTLPDPLADPERRWWYRRLPGCPFTQSGTD</sequence>
<evidence type="ECO:0000313" key="3">
    <source>
        <dbReference type="Proteomes" id="UP000008043"/>
    </source>
</evidence>
<evidence type="ECO:0000256" key="1">
    <source>
        <dbReference type="SAM" id="MobiDB-lite"/>
    </source>
</evidence>
<dbReference type="AlphaFoldDB" id="K4R2Q5"/>
<dbReference type="PATRIC" id="fig|1214101.3.peg.6269"/>